<dbReference type="PIRSF" id="PIRSF004749">
    <property type="entry name" value="Pep_def"/>
    <property type="match status" value="1"/>
</dbReference>
<keyword evidence="2" id="KW-0408">Iron</keyword>
<comment type="function">
    <text evidence="2">Removes the formyl group from the N-terminal Met of newly synthesized proteins. Requires at least a dipeptide for an efficient rate of reaction. N-terminal L-methionine is a prerequisite for activity but the enzyme has broad specificity at other positions.</text>
</comment>
<feature type="binding site" evidence="2">
    <location>
        <position position="89"/>
    </location>
    <ligand>
        <name>Fe cation</name>
        <dbReference type="ChEBI" id="CHEBI:24875"/>
    </ligand>
</feature>
<evidence type="ECO:0000256" key="1">
    <source>
        <dbReference type="ARBA" id="ARBA00010759"/>
    </source>
</evidence>
<dbReference type="CDD" id="cd00487">
    <property type="entry name" value="Pep_deformylase"/>
    <property type="match status" value="1"/>
</dbReference>
<evidence type="ECO:0000256" key="2">
    <source>
        <dbReference type="HAMAP-Rule" id="MF_00163"/>
    </source>
</evidence>
<proteinExistence type="inferred from homology"/>
<keyword evidence="4" id="KW-1185">Reference proteome</keyword>
<dbReference type="InterPro" id="IPR023635">
    <property type="entry name" value="Peptide_deformylase"/>
</dbReference>
<evidence type="ECO:0000313" key="3">
    <source>
        <dbReference type="EMBL" id="WBW49256.1"/>
    </source>
</evidence>
<dbReference type="HAMAP" id="MF_00163">
    <property type="entry name" value="Pep_deformylase"/>
    <property type="match status" value="1"/>
</dbReference>
<feature type="active site" evidence="2">
    <location>
        <position position="132"/>
    </location>
</feature>
<dbReference type="InterPro" id="IPR036821">
    <property type="entry name" value="Peptide_deformylase_sf"/>
</dbReference>
<dbReference type="Proteomes" id="UP001210339">
    <property type="component" value="Chromosome"/>
</dbReference>
<comment type="catalytic activity">
    <reaction evidence="2">
        <text>N-terminal N-formyl-L-methionyl-[peptide] + H2O = N-terminal L-methionyl-[peptide] + formate</text>
        <dbReference type="Rhea" id="RHEA:24420"/>
        <dbReference type="Rhea" id="RHEA-COMP:10639"/>
        <dbReference type="Rhea" id="RHEA-COMP:10640"/>
        <dbReference type="ChEBI" id="CHEBI:15377"/>
        <dbReference type="ChEBI" id="CHEBI:15740"/>
        <dbReference type="ChEBI" id="CHEBI:49298"/>
        <dbReference type="ChEBI" id="CHEBI:64731"/>
        <dbReference type="EC" id="3.5.1.88"/>
    </reaction>
</comment>
<gene>
    <name evidence="2 3" type="primary">def</name>
    <name evidence="3" type="ORF">O6R05_04395</name>
</gene>
<sequence length="158" mass="18069">MAILKIRTDDDPMLRRTSRPVTQVDERIKELIEDMYETMYAADGVGLAAVQVGKLKRLLVIDDREGHKFHLINPELIASEGDELGVEGCLSVPRRQGQVHRFQKVKVKFMNDTMENDVLEAEDFVARIIQHEMDHLDGILYTDKAQDVVYIDDSGQDQ</sequence>
<dbReference type="SUPFAM" id="SSF56420">
    <property type="entry name" value="Peptide deformylase"/>
    <property type="match status" value="1"/>
</dbReference>
<dbReference type="EC" id="3.5.1.88" evidence="2"/>
<dbReference type="PANTHER" id="PTHR10458:SF22">
    <property type="entry name" value="PEPTIDE DEFORMYLASE"/>
    <property type="match status" value="1"/>
</dbReference>
<comment type="similarity">
    <text evidence="1 2">Belongs to the polypeptide deformylase family.</text>
</comment>
<keyword evidence="2" id="KW-0479">Metal-binding</keyword>
<keyword evidence="2 3" id="KW-0378">Hydrolase</keyword>
<reference evidence="3 4" key="1">
    <citation type="submission" date="2023-01" db="EMBL/GenBank/DDBJ databases">
        <authorList>
            <person name="Lee S.H."/>
            <person name="Jung H.S."/>
            <person name="Yun J.U."/>
        </authorList>
    </citation>
    <scope>NUCLEOTIDE SEQUENCE [LARGE SCALE GENOMIC DNA]</scope>
    <source>
        <strain evidence="3 4">CBA3646</strain>
    </source>
</reference>
<dbReference type="NCBIfam" id="TIGR00079">
    <property type="entry name" value="pept_deformyl"/>
    <property type="match status" value="1"/>
</dbReference>
<feature type="binding site" evidence="2">
    <location>
        <position position="131"/>
    </location>
    <ligand>
        <name>Fe cation</name>
        <dbReference type="ChEBI" id="CHEBI:24875"/>
    </ligand>
</feature>
<keyword evidence="2" id="KW-0648">Protein biosynthesis</keyword>
<dbReference type="Pfam" id="PF01327">
    <property type="entry name" value="Pep_deformylase"/>
    <property type="match status" value="1"/>
</dbReference>
<protein>
    <recommendedName>
        <fullName evidence="2">Peptide deformylase</fullName>
        <shortName evidence="2">PDF</shortName>
        <ecNumber evidence="2">3.5.1.88</ecNumber>
    </recommendedName>
    <alternativeName>
        <fullName evidence="2">Polypeptide deformylase</fullName>
    </alternativeName>
</protein>
<dbReference type="Gene3D" id="3.90.45.10">
    <property type="entry name" value="Peptide deformylase"/>
    <property type="match status" value="1"/>
</dbReference>
<dbReference type="PANTHER" id="PTHR10458">
    <property type="entry name" value="PEPTIDE DEFORMYLASE"/>
    <property type="match status" value="1"/>
</dbReference>
<dbReference type="GO" id="GO:0042586">
    <property type="term" value="F:peptide deformylase activity"/>
    <property type="evidence" value="ECO:0007669"/>
    <property type="project" value="UniProtKB-EC"/>
</dbReference>
<dbReference type="NCBIfam" id="NF001159">
    <property type="entry name" value="PRK00150.1-3"/>
    <property type="match status" value="1"/>
</dbReference>
<feature type="binding site" evidence="2">
    <location>
        <position position="135"/>
    </location>
    <ligand>
        <name>Fe cation</name>
        <dbReference type="ChEBI" id="CHEBI:24875"/>
    </ligand>
</feature>
<dbReference type="PRINTS" id="PR01576">
    <property type="entry name" value="PDEFORMYLASE"/>
</dbReference>
<dbReference type="RefSeq" id="WP_271190788.1">
    <property type="nucleotide sequence ID" value="NZ_CP115667.1"/>
</dbReference>
<organism evidence="3 4">
    <name type="scientific">Peptoniphilus equinus</name>
    <dbReference type="NCBI Taxonomy" id="3016343"/>
    <lineage>
        <taxon>Bacteria</taxon>
        <taxon>Bacillati</taxon>
        <taxon>Bacillota</taxon>
        <taxon>Tissierellia</taxon>
        <taxon>Tissierellales</taxon>
        <taxon>Peptoniphilaceae</taxon>
        <taxon>Peptoniphilus</taxon>
    </lineage>
</organism>
<accession>A0ABY7QS11</accession>
<evidence type="ECO:0000313" key="4">
    <source>
        <dbReference type="Proteomes" id="UP001210339"/>
    </source>
</evidence>
<dbReference type="EMBL" id="CP115667">
    <property type="protein sequence ID" value="WBW49256.1"/>
    <property type="molecule type" value="Genomic_DNA"/>
</dbReference>
<comment type="cofactor">
    <cofactor evidence="2">
        <name>Fe(2+)</name>
        <dbReference type="ChEBI" id="CHEBI:29033"/>
    </cofactor>
    <text evidence="2">Binds 1 Fe(2+) ion.</text>
</comment>
<name>A0ABY7QS11_9FIRM</name>